<dbReference type="InterPro" id="IPR036900">
    <property type="entry name" value="A-D-PHexomutase_C_sf"/>
</dbReference>
<dbReference type="Gene3D" id="3.40.120.10">
    <property type="entry name" value="Alpha-D-Glucose-1,6-Bisphosphate, subunit A, domain 3"/>
    <property type="match status" value="3"/>
</dbReference>
<feature type="domain" description="Alpha-D-phosphohexomutase alpha/beta/alpha" evidence="13">
    <location>
        <begin position="433"/>
        <end position="565"/>
    </location>
</feature>
<feature type="domain" description="Alpha-D-phosphohexomutase C-terminal" evidence="12">
    <location>
        <begin position="796"/>
        <end position="870"/>
    </location>
</feature>
<comment type="catalytic activity">
    <reaction evidence="1">
        <text>alpha-D-mannose 1-phosphate = D-mannose 6-phosphate</text>
        <dbReference type="Rhea" id="RHEA:11140"/>
        <dbReference type="ChEBI" id="CHEBI:58409"/>
        <dbReference type="ChEBI" id="CHEBI:58735"/>
        <dbReference type="EC" id="5.4.2.8"/>
    </reaction>
</comment>
<sequence length="884" mass="94928">MKFGRKKAQESPADADDVKPKKKFKKKNNNGNGGNKLKKLSSVALSQALVILLAGVAITALLHFVVLTPSATSSFDQARAQQADSAQQSLNRHFSEQQAQVQAIASQPYVIESMRNGADPAALANELEAALPGVSDVFIFPRREIPRTGQNDTLLGFAGLELARRAEQGRSLLPDAFPRNSRWYLQFAAPIQQSEGGAVLGSLLAVYPANQLRPLLTLGHTDMNGRLALVQTISGNAQTVVSAGNGSGTTETRRLINPDWSVAYQPAGSPEPAVSLVMVAAVVAIPIVLAVIVVWVLVGGAQRGLRQDLAGLIQWAHKVFGGEKVKQPDFRWDMVASTGEVFHRLSQVVEKRVAKASEQARPKPAPTKKAQASEEEDPLFQDSDVPDIDMLDGDEDVLGFGSGGSKSSSDPLFDEDIPDVLENALPEVSIAQEMFRAYDIRGIVGENLSAEVVEVIGRAIGSEAGDRGVTALCIGYDGRHSSPELADALARGVMATGCNVIHVGAVPTPVLYFATHHLQTGSGVMVTGSHNPANYNGLKIMLGGETLSGEAIQKLYQRTQNADFNAGQGAQSREDVRRAYLDRIVGDIAVAAPLKVVVDAGNGIAGELAPMLVEELGCEVTPLYCEVDGNFPNHHPDPGQPANLKDLIAKVKETGADIGLAFDGDGDRLGVVTNTGKIIWPDRLLMLLARDVVSRNPGADVLYDVKCSRRLAGVISEAGGRPVMWKTGHSLMKAKMKETGALLAGEMSGHIFFGERWYGFDDALYTAARLLEILGIEDRHSDEIFADFPEDISTPELNVEVTESEKFAIIKRLGEQGDFGDGNISTIDGIRVDYADGWGLCRASNTTPVLVLRFEAETEEALERIKGVFRDQLQKAAPDVVPDF</sequence>
<evidence type="ECO:0000259" key="13">
    <source>
        <dbReference type="Pfam" id="PF02878"/>
    </source>
</evidence>
<keyword evidence="9" id="KW-0413">Isomerase</keyword>
<feature type="domain" description="Alpha-D-phosphohexomutase alpha/beta/alpha" evidence="14">
    <location>
        <begin position="579"/>
        <end position="676"/>
    </location>
</feature>
<keyword evidence="11" id="KW-0812">Transmembrane</keyword>
<organism evidence="17 18">
    <name type="scientific">Marinobacter persicus</name>
    <dbReference type="NCBI Taxonomy" id="930118"/>
    <lineage>
        <taxon>Bacteria</taxon>
        <taxon>Pseudomonadati</taxon>
        <taxon>Pseudomonadota</taxon>
        <taxon>Gammaproteobacteria</taxon>
        <taxon>Pseudomonadales</taxon>
        <taxon>Marinobacteraceae</taxon>
        <taxon>Marinobacter</taxon>
    </lineage>
</organism>
<dbReference type="Pfam" id="PF02878">
    <property type="entry name" value="PGM_PMM_I"/>
    <property type="match status" value="1"/>
</dbReference>
<accession>A0A2S6G2X5</accession>
<evidence type="ECO:0000256" key="9">
    <source>
        <dbReference type="ARBA" id="ARBA00023235"/>
    </source>
</evidence>
<evidence type="ECO:0000256" key="8">
    <source>
        <dbReference type="ARBA" id="ARBA00022842"/>
    </source>
</evidence>
<dbReference type="InterPro" id="IPR005841">
    <property type="entry name" value="Alpha-D-phosphohexomutase_SF"/>
</dbReference>
<evidence type="ECO:0000256" key="10">
    <source>
        <dbReference type="SAM" id="MobiDB-lite"/>
    </source>
</evidence>
<keyword evidence="11" id="KW-0472">Membrane</keyword>
<reference evidence="16 19" key="1">
    <citation type="submission" date="2018-02" db="EMBL/GenBank/DDBJ databases">
        <title>Deep subsurface shale carbon reservoir microbial communities from Ohio and West Virginia, USA.</title>
        <authorList>
            <person name="Wrighton K."/>
        </authorList>
    </citation>
    <scope>NUCLEOTIDE SEQUENCE [LARGE SCALE GENOMIC DNA]</scope>
    <source>
        <strain evidence="16 19">UTICA-S1B6</strain>
    </source>
</reference>
<comment type="cofactor">
    <cofactor evidence="2">
        <name>Mg(2+)</name>
        <dbReference type="ChEBI" id="CHEBI:18420"/>
    </cofactor>
</comment>
<dbReference type="GO" id="GO:0000287">
    <property type="term" value="F:magnesium ion binding"/>
    <property type="evidence" value="ECO:0007669"/>
    <property type="project" value="InterPro"/>
</dbReference>
<dbReference type="PROSITE" id="PS00710">
    <property type="entry name" value="PGM_PMM"/>
    <property type="match status" value="1"/>
</dbReference>
<evidence type="ECO:0000256" key="3">
    <source>
        <dbReference type="ARBA" id="ARBA00004699"/>
    </source>
</evidence>
<evidence type="ECO:0000256" key="4">
    <source>
        <dbReference type="ARBA" id="ARBA00010231"/>
    </source>
</evidence>
<comment type="similarity">
    <text evidence="4">Belongs to the phosphohexose mutase family.</text>
</comment>
<evidence type="ECO:0000256" key="7">
    <source>
        <dbReference type="ARBA" id="ARBA00022723"/>
    </source>
</evidence>
<evidence type="ECO:0000256" key="5">
    <source>
        <dbReference type="ARBA" id="ARBA00012730"/>
    </source>
</evidence>
<keyword evidence="8" id="KW-0460">Magnesium</keyword>
<evidence type="ECO:0000256" key="2">
    <source>
        <dbReference type="ARBA" id="ARBA00001946"/>
    </source>
</evidence>
<feature type="domain" description="Alpha-D-phosphohexomutase alpha/beta/alpha" evidence="15">
    <location>
        <begin position="681"/>
        <end position="789"/>
    </location>
</feature>
<dbReference type="Proteomes" id="UP000239446">
    <property type="component" value="Unassembled WGS sequence"/>
</dbReference>
<dbReference type="SUPFAM" id="SSF53738">
    <property type="entry name" value="Phosphoglucomutase, first 3 domains"/>
    <property type="match status" value="3"/>
</dbReference>
<feature type="transmembrane region" description="Helical" evidence="11">
    <location>
        <begin position="273"/>
        <end position="298"/>
    </location>
</feature>
<evidence type="ECO:0000313" key="18">
    <source>
        <dbReference type="Proteomes" id="UP000239446"/>
    </source>
</evidence>
<dbReference type="InterPro" id="IPR016055">
    <property type="entry name" value="A-D-PHexomutase_a/b/a-I/II/III"/>
</dbReference>
<keyword evidence="11" id="KW-1133">Transmembrane helix</keyword>
<feature type="region of interest" description="Disordered" evidence="10">
    <location>
        <begin position="1"/>
        <end position="37"/>
    </location>
</feature>
<dbReference type="InterPro" id="IPR005843">
    <property type="entry name" value="A-D-PHexomutase_C"/>
</dbReference>
<feature type="transmembrane region" description="Helical" evidence="11">
    <location>
        <begin position="43"/>
        <end position="66"/>
    </location>
</feature>
<keyword evidence="19" id="KW-1185">Reference proteome</keyword>
<feature type="compositionally biased region" description="Acidic residues" evidence="10">
    <location>
        <begin position="373"/>
        <end position="384"/>
    </location>
</feature>
<evidence type="ECO:0000256" key="1">
    <source>
        <dbReference type="ARBA" id="ARBA00000586"/>
    </source>
</evidence>
<dbReference type="InterPro" id="IPR005845">
    <property type="entry name" value="A-D-PHexomutase_a/b/a-II"/>
</dbReference>
<dbReference type="InterPro" id="IPR005844">
    <property type="entry name" value="A-D-PHexomutase_a/b/a-I"/>
</dbReference>
<dbReference type="PANTHER" id="PTHR43771">
    <property type="entry name" value="PHOSPHOMANNOMUTASE"/>
    <property type="match status" value="1"/>
</dbReference>
<dbReference type="STRING" id="930118.SAMN05216429_102102"/>
<dbReference type="GO" id="GO:0005975">
    <property type="term" value="P:carbohydrate metabolic process"/>
    <property type="evidence" value="ECO:0007669"/>
    <property type="project" value="InterPro"/>
</dbReference>
<reference evidence="17 18" key="2">
    <citation type="submission" date="2018-02" db="EMBL/GenBank/DDBJ databases">
        <title>Subsurface microbial communities from deep shales in Ohio and West Virginia, USA.</title>
        <authorList>
            <person name="Wrighton K."/>
        </authorList>
    </citation>
    <scope>NUCLEOTIDE SEQUENCE [LARGE SCALE GENOMIC DNA]</scope>
    <source>
        <strain evidence="17 18">UTICA-S1B9</strain>
    </source>
</reference>
<evidence type="ECO:0000313" key="17">
    <source>
        <dbReference type="EMBL" id="PPK52055.1"/>
    </source>
</evidence>
<evidence type="ECO:0000313" key="16">
    <source>
        <dbReference type="EMBL" id="PPK50009.1"/>
    </source>
</evidence>
<dbReference type="SUPFAM" id="SSF55957">
    <property type="entry name" value="Phosphoglucomutase, C-terminal domain"/>
    <property type="match status" value="1"/>
</dbReference>
<dbReference type="Pfam" id="PF02879">
    <property type="entry name" value="PGM_PMM_II"/>
    <property type="match status" value="1"/>
</dbReference>
<evidence type="ECO:0000259" key="14">
    <source>
        <dbReference type="Pfam" id="PF02879"/>
    </source>
</evidence>
<dbReference type="RefSeq" id="WP_104417399.1">
    <property type="nucleotide sequence ID" value="NZ_PTIT01000037.1"/>
</dbReference>
<evidence type="ECO:0000256" key="6">
    <source>
        <dbReference type="ARBA" id="ARBA00022553"/>
    </source>
</evidence>
<dbReference type="Proteomes" id="UP000239648">
    <property type="component" value="Unassembled WGS sequence"/>
</dbReference>
<gene>
    <name evidence="17" type="ORF">B0H24_10377</name>
    <name evidence="16" type="ORF">BY455_1377</name>
</gene>
<dbReference type="PANTHER" id="PTHR43771:SF2">
    <property type="entry name" value="PHOSPHOMANNOMUTASE_PHOSPHOGLUCOMUTASE"/>
    <property type="match status" value="1"/>
</dbReference>
<dbReference type="Pfam" id="PF02880">
    <property type="entry name" value="PGM_PMM_III"/>
    <property type="match status" value="1"/>
</dbReference>
<dbReference type="GO" id="GO:0004615">
    <property type="term" value="F:phosphomannomutase activity"/>
    <property type="evidence" value="ECO:0007669"/>
    <property type="project" value="UniProtKB-EC"/>
</dbReference>
<dbReference type="OrthoDB" id="9803322at2"/>
<dbReference type="EMBL" id="PTIT01000037">
    <property type="protein sequence ID" value="PPK50009.1"/>
    <property type="molecule type" value="Genomic_DNA"/>
</dbReference>
<comment type="pathway">
    <text evidence="3">Nucleotide-sugar biosynthesis; GDP-alpha-D-mannose biosynthesis; alpha-D-mannose 1-phosphate from D-fructose 6-phosphate: step 2/2.</text>
</comment>
<dbReference type="CDD" id="cd03089">
    <property type="entry name" value="PMM_PGM"/>
    <property type="match status" value="1"/>
</dbReference>
<dbReference type="InterPro" id="IPR016066">
    <property type="entry name" value="A-D-PHexomutase_CS"/>
</dbReference>
<dbReference type="EMBL" id="PTIU01000037">
    <property type="protein sequence ID" value="PPK52055.1"/>
    <property type="molecule type" value="Genomic_DNA"/>
</dbReference>
<evidence type="ECO:0000259" key="12">
    <source>
        <dbReference type="Pfam" id="PF00408"/>
    </source>
</evidence>
<dbReference type="InterPro" id="IPR005846">
    <property type="entry name" value="A-D-PHexomutase_a/b/a-III"/>
</dbReference>
<dbReference type="Pfam" id="PF00408">
    <property type="entry name" value="PGM_PMM_IV"/>
    <property type="match status" value="1"/>
</dbReference>
<keyword evidence="6" id="KW-0597">Phosphoprotein</keyword>
<dbReference type="PRINTS" id="PR00509">
    <property type="entry name" value="PGMPMM"/>
</dbReference>
<feature type="region of interest" description="Disordered" evidence="10">
    <location>
        <begin position="353"/>
        <end position="384"/>
    </location>
</feature>
<dbReference type="AlphaFoldDB" id="A0A2S6G2X5"/>
<evidence type="ECO:0000313" key="19">
    <source>
        <dbReference type="Proteomes" id="UP000239648"/>
    </source>
</evidence>
<comment type="caution">
    <text evidence="17">The sequence shown here is derived from an EMBL/GenBank/DDBJ whole genome shotgun (WGS) entry which is preliminary data.</text>
</comment>
<dbReference type="Gene3D" id="3.30.310.50">
    <property type="entry name" value="Alpha-D-phosphohexomutase, C-terminal domain"/>
    <property type="match status" value="1"/>
</dbReference>
<protein>
    <recommendedName>
        <fullName evidence="5">phosphomannomutase</fullName>
        <ecNumber evidence="5">5.4.2.8</ecNumber>
    </recommendedName>
</protein>
<dbReference type="FunFam" id="3.40.120.10:FF:000021">
    <property type="entry name" value="Phosphomannomutase/phosphoglucomutase"/>
    <property type="match status" value="1"/>
</dbReference>
<dbReference type="EC" id="5.4.2.8" evidence="5"/>
<proteinExistence type="inferred from homology"/>
<keyword evidence="7" id="KW-0479">Metal-binding</keyword>
<evidence type="ECO:0000256" key="11">
    <source>
        <dbReference type="SAM" id="Phobius"/>
    </source>
</evidence>
<evidence type="ECO:0000259" key="15">
    <source>
        <dbReference type="Pfam" id="PF02880"/>
    </source>
</evidence>
<name>A0A2S6G2X5_9GAMM</name>